<evidence type="ECO:0000313" key="4">
    <source>
        <dbReference type="EMBL" id="UQX86611.1"/>
    </source>
</evidence>
<dbReference type="EMBL" id="CP097332">
    <property type="protein sequence ID" value="UQX86611.1"/>
    <property type="molecule type" value="Genomic_DNA"/>
</dbReference>
<keyword evidence="5" id="KW-1185">Reference proteome</keyword>
<dbReference type="InterPro" id="IPR011990">
    <property type="entry name" value="TPR-like_helical_dom_sf"/>
</dbReference>
<dbReference type="EC" id="2.7.7.65" evidence="4"/>
<keyword evidence="4" id="KW-0548">Nucleotidyltransferase</keyword>
<dbReference type="Proteomes" id="UP001056336">
    <property type="component" value="Chromosome"/>
</dbReference>
<accession>A0ABY4QUQ0</accession>
<dbReference type="PANTHER" id="PTHR45138:SF9">
    <property type="entry name" value="DIGUANYLATE CYCLASE DGCM-RELATED"/>
    <property type="match status" value="1"/>
</dbReference>
<dbReference type="InterPro" id="IPR029787">
    <property type="entry name" value="Nucleotide_cyclase"/>
</dbReference>
<dbReference type="InterPro" id="IPR019734">
    <property type="entry name" value="TPR_rpt"/>
</dbReference>
<reference evidence="4" key="2">
    <citation type="submission" date="2022-05" db="EMBL/GenBank/DDBJ databases">
        <authorList>
            <person name="Kim J.-S."/>
            <person name="Lee K."/>
            <person name="Suh M."/>
            <person name="Eom M."/>
            <person name="Kim J.-S."/>
            <person name="Kim D.-S."/>
            <person name="Ko S.-H."/>
            <person name="Shin Y."/>
            <person name="Lee J.-S."/>
        </authorList>
    </citation>
    <scope>NUCLEOTIDE SEQUENCE</scope>
    <source>
        <strain evidence="4">N237</strain>
    </source>
</reference>
<dbReference type="SMART" id="SM00028">
    <property type="entry name" value="TPR"/>
    <property type="match status" value="4"/>
</dbReference>
<keyword evidence="1" id="KW-0175">Coiled coil</keyword>
<dbReference type="GO" id="GO:0052621">
    <property type="term" value="F:diguanylate cyclase activity"/>
    <property type="evidence" value="ECO:0007669"/>
    <property type="project" value="UniProtKB-EC"/>
</dbReference>
<evidence type="ECO:0000256" key="2">
    <source>
        <dbReference type="SAM" id="MobiDB-lite"/>
    </source>
</evidence>
<feature type="domain" description="GGDEF" evidence="3">
    <location>
        <begin position="423"/>
        <end position="554"/>
    </location>
</feature>
<dbReference type="Pfam" id="PF00990">
    <property type="entry name" value="GGDEF"/>
    <property type="match status" value="1"/>
</dbReference>
<dbReference type="InterPro" id="IPR043128">
    <property type="entry name" value="Rev_trsase/Diguanyl_cyclase"/>
</dbReference>
<feature type="region of interest" description="Disordered" evidence="2">
    <location>
        <begin position="544"/>
        <end position="581"/>
    </location>
</feature>
<evidence type="ECO:0000256" key="1">
    <source>
        <dbReference type="SAM" id="Coils"/>
    </source>
</evidence>
<dbReference type="Gene3D" id="1.25.40.10">
    <property type="entry name" value="Tetratricopeptide repeat domain"/>
    <property type="match status" value="2"/>
</dbReference>
<dbReference type="NCBIfam" id="TIGR00254">
    <property type="entry name" value="GGDEF"/>
    <property type="match status" value="1"/>
</dbReference>
<dbReference type="PROSITE" id="PS50887">
    <property type="entry name" value="GGDEF"/>
    <property type="match status" value="1"/>
</dbReference>
<proteinExistence type="predicted"/>
<dbReference type="Gene3D" id="3.30.70.270">
    <property type="match status" value="1"/>
</dbReference>
<sequence length="581" mass="64142">MAAVGDQPLFGADLATLMSEIHEAAGRGDFRSGLSLCDLAEPRAAAAGDAVGQARVLRERARLLTWSGDLEQAIAACEDGRELLREHDADEIWCELAIAQAFALTGLGLGEEAMELLTSARTIAQALRHRELLFWVHNRTGFAYDSFGEHESARDLLKYALSFSDAVDKQGRWSILTNLVNNAMSLVPELRGAGREDEAAGVLAESLEHAAEAVTYCEIQDRCYELCLSLGNLGAIQQLSGAAEQALATLEKSHELAVKHDYRPLQMSARQHMPAALLDQGRLDDAIELLTDVLAESVELGELLVQVDVLEELAALYERNGELRKALACFRSFHDAEKQLRHGRASTRARLLAHQAQLEQARNEAADALARNERLLQDKQALLEQTATLERHAQTDALTGLANRRYLDLALPAMHQQAHSQKSSLWIALLDLDHFKQVNDSLGHPSGDRVLVRIAELLRAVCRPDDLIARYGGEEFLVAMLDVDTDTAWRICERLRRRVQDEEWSTIAPGLTVTVSIGLSPDVHDTYTEAVYAADRQLYRAKDSGRNQIASETARPAIAPAGWLNERPEIQEASEPADPKR</sequence>
<evidence type="ECO:0000313" key="5">
    <source>
        <dbReference type="Proteomes" id="UP001056336"/>
    </source>
</evidence>
<reference evidence="4" key="1">
    <citation type="journal article" date="2018" name="Int. J. Syst. Evol. Microbiol.">
        <title>Jatrophihabitans telluris sp. nov., isolated from sediment soil of lava forest wetlands and the emended description of the genus Jatrophihabitans.</title>
        <authorList>
            <person name="Lee K.C."/>
            <person name="Suh M.K."/>
            <person name="Eom M.K."/>
            <person name="Kim K.K."/>
            <person name="Kim J.S."/>
            <person name="Kim D.S."/>
            <person name="Ko S.H."/>
            <person name="Shin Y.K."/>
            <person name="Lee J.S."/>
        </authorList>
    </citation>
    <scope>NUCLEOTIDE SEQUENCE</scope>
    <source>
        <strain evidence="4">N237</strain>
    </source>
</reference>
<dbReference type="PANTHER" id="PTHR45138">
    <property type="entry name" value="REGULATORY COMPONENTS OF SENSORY TRANSDUCTION SYSTEM"/>
    <property type="match status" value="1"/>
</dbReference>
<dbReference type="SMART" id="SM00267">
    <property type="entry name" value="GGDEF"/>
    <property type="match status" value="1"/>
</dbReference>
<keyword evidence="4" id="KW-0808">Transferase</keyword>
<feature type="coiled-coil region" evidence="1">
    <location>
        <begin position="344"/>
        <end position="392"/>
    </location>
</feature>
<gene>
    <name evidence="4" type="ORF">M6D93_09820</name>
</gene>
<dbReference type="InterPro" id="IPR000160">
    <property type="entry name" value="GGDEF_dom"/>
</dbReference>
<organism evidence="4 5">
    <name type="scientific">Jatrophihabitans telluris</name>
    <dbReference type="NCBI Taxonomy" id="2038343"/>
    <lineage>
        <taxon>Bacteria</taxon>
        <taxon>Bacillati</taxon>
        <taxon>Actinomycetota</taxon>
        <taxon>Actinomycetes</taxon>
        <taxon>Jatrophihabitantales</taxon>
        <taxon>Jatrophihabitantaceae</taxon>
        <taxon>Jatrophihabitans</taxon>
    </lineage>
</organism>
<dbReference type="SUPFAM" id="SSF55073">
    <property type="entry name" value="Nucleotide cyclase"/>
    <property type="match status" value="1"/>
</dbReference>
<dbReference type="RefSeq" id="WP_249768941.1">
    <property type="nucleotide sequence ID" value="NZ_CP097332.1"/>
</dbReference>
<evidence type="ECO:0000259" key="3">
    <source>
        <dbReference type="PROSITE" id="PS50887"/>
    </source>
</evidence>
<dbReference type="SUPFAM" id="SSF48452">
    <property type="entry name" value="TPR-like"/>
    <property type="match status" value="2"/>
</dbReference>
<name>A0ABY4QUQ0_9ACTN</name>
<protein>
    <submittedName>
        <fullName evidence="4">Diguanylate cyclase</fullName>
        <ecNumber evidence="4">2.7.7.65</ecNumber>
    </submittedName>
</protein>
<dbReference type="InterPro" id="IPR050469">
    <property type="entry name" value="Diguanylate_Cyclase"/>
</dbReference>
<dbReference type="CDD" id="cd01949">
    <property type="entry name" value="GGDEF"/>
    <property type="match status" value="1"/>
</dbReference>